<dbReference type="RefSeq" id="WP_270921283.1">
    <property type="nucleotide sequence ID" value="NZ_CP127247.1"/>
</dbReference>
<organism evidence="3 4">
    <name type="scientific">Parasedimentitalea psychrophila</name>
    <dbReference type="NCBI Taxonomy" id="2997337"/>
    <lineage>
        <taxon>Bacteria</taxon>
        <taxon>Pseudomonadati</taxon>
        <taxon>Pseudomonadota</taxon>
        <taxon>Alphaproteobacteria</taxon>
        <taxon>Rhodobacterales</taxon>
        <taxon>Paracoccaceae</taxon>
        <taxon>Parasedimentitalea</taxon>
    </lineage>
</organism>
<dbReference type="InterPro" id="IPR013762">
    <property type="entry name" value="Integrase-like_cat_sf"/>
</dbReference>
<name>A0A9Y2L025_9RHOB</name>
<keyword evidence="4" id="KW-1185">Reference proteome</keyword>
<evidence type="ECO:0000259" key="2">
    <source>
        <dbReference type="PROSITE" id="PS51898"/>
    </source>
</evidence>
<dbReference type="PROSITE" id="PS51898">
    <property type="entry name" value="TYR_RECOMBINASE"/>
    <property type="match status" value="1"/>
</dbReference>
<dbReference type="InterPro" id="IPR011010">
    <property type="entry name" value="DNA_brk_join_enz"/>
</dbReference>
<evidence type="ECO:0000256" key="1">
    <source>
        <dbReference type="ARBA" id="ARBA00023172"/>
    </source>
</evidence>
<dbReference type="InterPro" id="IPR002104">
    <property type="entry name" value="Integrase_catalytic"/>
</dbReference>
<sequence>MSVVIFELGAIVVLAKYIHLKKNSEVWYFRRRVPEDVRHYYPKLGKRGEIFHSLKTKDPMEAARMADKLATQQDSLWDSVRGNVNLVGPETVEVAHAILDAHDLKPGQKAEYDTYCIEPEDFMSTLRMEADVHSADDTRARPNWFREVPPEYQMAQDLFNGKKAPLFLSDALVKFQELKGEDPTTKKGADRVRVVEDFIGLVGNLQILDYSREHANEYIHYLLTEKGNKTATVKRRLNGLRPVFKTVCREFELTDRQIFEGNHIPNLGEDSKDRLPFTNTELQTIWSACVQQDDDMRWIIALMIDTGMRLGEVVGLKVEDIKIDDPSPYVIVRPNDARSLKWTCHGIVPPL</sequence>
<protein>
    <submittedName>
        <fullName evidence="3">Site-specific integrase</fullName>
    </submittedName>
</protein>
<dbReference type="AlphaFoldDB" id="A0A9Y2L025"/>
<evidence type="ECO:0000313" key="4">
    <source>
        <dbReference type="Proteomes" id="UP001238334"/>
    </source>
</evidence>
<dbReference type="EMBL" id="CP127247">
    <property type="protein sequence ID" value="WIY24349.1"/>
    <property type="molecule type" value="Genomic_DNA"/>
</dbReference>
<dbReference type="Gene3D" id="1.10.443.10">
    <property type="entry name" value="Intergrase catalytic core"/>
    <property type="match status" value="1"/>
</dbReference>
<dbReference type="InterPro" id="IPR046668">
    <property type="entry name" value="DUF6538"/>
</dbReference>
<evidence type="ECO:0000313" key="3">
    <source>
        <dbReference type="EMBL" id="WIY24349.1"/>
    </source>
</evidence>
<dbReference type="KEGG" id="ppso:QPJ95_17405"/>
<reference evidence="3 4" key="1">
    <citation type="submission" date="2023-06" db="EMBL/GenBank/DDBJ databases">
        <title>Parasedimentitalea psychrophila sp. nov., a psychrophilic bacterium isolated from deep-sea sediment.</title>
        <authorList>
            <person name="Li A."/>
        </authorList>
    </citation>
    <scope>NUCLEOTIDE SEQUENCE [LARGE SCALE GENOMIC DNA]</scope>
    <source>
        <strain evidence="3 4">QS115</strain>
    </source>
</reference>
<proteinExistence type="predicted"/>
<accession>A0A9Y2L025</accession>
<dbReference type="Proteomes" id="UP001238334">
    <property type="component" value="Chromosome"/>
</dbReference>
<gene>
    <name evidence="3" type="ORF">QPJ95_17405</name>
</gene>
<feature type="domain" description="Tyr recombinase" evidence="2">
    <location>
        <begin position="272"/>
        <end position="351"/>
    </location>
</feature>
<dbReference type="GO" id="GO:0003677">
    <property type="term" value="F:DNA binding"/>
    <property type="evidence" value="ECO:0007669"/>
    <property type="project" value="InterPro"/>
</dbReference>
<keyword evidence="1" id="KW-0233">DNA recombination</keyword>
<dbReference type="GO" id="GO:0006310">
    <property type="term" value="P:DNA recombination"/>
    <property type="evidence" value="ECO:0007669"/>
    <property type="project" value="UniProtKB-KW"/>
</dbReference>
<dbReference type="Pfam" id="PF20172">
    <property type="entry name" value="DUF6538"/>
    <property type="match status" value="1"/>
</dbReference>
<dbReference type="GO" id="GO:0015074">
    <property type="term" value="P:DNA integration"/>
    <property type="evidence" value="ECO:0007669"/>
    <property type="project" value="InterPro"/>
</dbReference>
<dbReference type="SUPFAM" id="SSF56349">
    <property type="entry name" value="DNA breaking-rejoining enzymes"/>
    <property type="match status" value="1"/>
</dbReference>